<sequence length="133" mass="14786">MRLNPPTGVVYEEALETLSSATDAKARPFEILEVEKTDEECFEPSPRGVDGDRSVRSYVNYLLVNGGFILPRFGDEAHDMAAIRIAQRAFGDERRIRPVLIEELTLRGGGIRCCAQEIPMLPRMSGVQTTECA</sequence>
<dbReference type="EMBL" id="AZNF01000007">
    <property type="protein sequence ID" value="KID64793.1"/>
    <property type="molecule type" value="Genomic_DNA"/>
</dbReference>
<evidence type="ECO:0000313" key="2">
    <source>
        <dbReference type="EMBL" id="KID64793.1"/>
    </source>
</evidence>
<dbReference type="PANTHER" id="PTHR31377">
    <property type="entry name" value="AGMATINE DEIMINASE-RELATED"/>
    <property type="match status" value="1"/>
</dbReference>
<evidence type="ECO:0000313" key="3">
    <source>
        <dbReference type="Proteomes" id="UP000031186"/>
    </source>
</evidence>
<proteinExistence type="predicted"/>
<feature type="non-terminal residue" evidence="2">
    <location>
        <position position="1"/>
    </location>
</feature>
<dbReference type="AlphaFoldDB" id="A0A0B4F2S1"/>
<dbReference type="InterPro" id="IPR007466">
    <property type="entry name" value="Peptidyl-Arg-deiminase_porph"/>
</dbReference>
<comment type="caution">
    <text evidence="2">The sequence shown here is derived from an EMBL/GenBank/DDBJ whole genome shotgun (WGS) entry which is preliminary data.</text>
</comment>
<dbReference type="PANTHER" id="PTHR31377:SF0">
    <property type="entry name" value="AGMATINE DEIMINASE-RELATED"/>
    <property type="match status" value="1"/>
</dbReference>
<protein>
    <submittedName>
        <fullName evidence="2">Peptidyl-arginine deiminase, Porphyromonas-type</fullName>
    </submittedName>
</protein>
<dbReference type="GO" id="GO:0009446">
    <property type="term" value="P:putrescine biosynthetic process"/>
    <property type="evidence" value="ECO:0007669"/>
    <property type="project" value="InterPro"/>
</dbReference>
<keyword evidence="1" id="KW-0378">Hydrolase</keyword>
<dbReference type="HOGENOM" id="CLU_1907177_0_0_1"/>
<gene>
    <name evidence="2" type="ORF">MAN_05804</name>
</gene>
<keyword evidence="3" id="KW-1185">Reference proteome</keyword>
<dbReference type="Proteomes" id="UP000031186">
    <property type="component" value="Unassembled WGS sequence"/>
</dbReference>
<reference evidence="2 3" key="1">
    <citation type="journal article" date="2014" name="Proc. Natl. Acad. Sci. U.S.A.">
        <title>Trajectory and genomic determinants of fungal-pathogen speciation and host adaptation.</title>
        <authorList>
            <person name="Hu X."/>
            <person name="Xiao G."/>
            <person name="Zheng P."/>
            <person name="Shang Y."/>
            <person name="Su Y."/>
            <person name="Zhang X."/>
            <person name="Liu X."/>
            <person name="Zhan S."/>
            <person name="St Leger R.J."/>
            <person name="Wang C."/>
        </authorList>
    </citation>
    <scope>NUCLEOTIDE SEQUENCE [LARGE SCALE GENOMIC DNA]</scope>
    <source>
        <strain evidence="2 3">ARSEF 549</strain>
    </source>
</reference>
<dbReference type="Gene3D" id="3.75.10.10">
    <property type="entry name" value="L-arginine/glycine Amidinotransferase, Chain A"/>
    <property type="match status" value="1"/>
</dbReference>
<dbReference type="GO" id="GO:0047632">
    <property type="term" value="F:agmatine deiminase activity"/>
    <property type="evidence" value="ECO:0007669"/>
    <property type="project" value="TreeGrafter"/>
</dbReference>
<dbReference type="VEuPathDB" id="FungiDB:MAN_05804"/>
<dbReference type="GO" id="GO:0004668">
    <property type="term" value="F:protein-arginine deiminase activity"/>
    <property type="evidence" value="ECO:0007669"/>
    <property type="project" value="InterPro"/>
</dbReference>
<dbReference type="SUPFAM" id="SSF55909">
    <property type="entry name" value="Pentein"/>
    <property type="match status" value="1"/>
</dbReference>
<organism evidence="2 3">
    <name type="scientific">Metarhizium anisopliae (strain ARSEF 549)</name>
    <dbReference type="NCBI Taxonomy" id="3151832"/>
    <lineage>
        <taxon>Eukaryota</taxon>
        <taxon>Fungi</taxon>
        <taxon>Dikarya</taxon>
        <taxon>Ascomycota</taxon>
        <taxon>Pezizomycotina</taxon>
        <taxon>Sordariomycetes</taxon>
        <taxon>Hypocreomycetidae</taxon>
        <taxon>Hypocreales</taxon>
        <taxon>Clavicipitaceae</taxon>
        <taxon>Metarhizium</taxon>
    </lineage>
</organism>
<dbReference type="Pfam" id="PF04371">
    <property type="entry name" value="PAD_porph"/>
    <property type="match status" value="1"/>
</dbReference>
<name>A0A0B4F2S1_METAF</name>
<evidence type="ECO:0000256" key="1">
    <source>
        <dbReference type="ARBA" id="ARBA00022801"/>
    </source>
</evidence>
<accession>A0A0B4F2S1</accession>